<keyword evidence="9" id="KW-1185">Reference proteome</keyword>
<evidence type="ECO:0000313" key="8">
    <source>
        <dbReference type="EnsemblMetazoa" id="CJA12359.1"/>
    </source>
</evidence>
<dbReference type="EnsemblMetazoa" id="CJA12359.1">
    <property type="protein sequence ID" value="CJA12359.1"/>
    <property type="gene ID" value="WBGene00131563"/>
</dbReference>
<evidence type="ECO:0000256" key="5">
    <source>
        <dbReference type="ARBA" id="ARBA00023136"/>
    </source>
</evidence>
<protein>
    <submittedName>
        <fullName evidence="8">Uncharacterized protein</fullName>
    </submittedName>
</protein>
<comment type="subcellular location">
    <subcellularLocation>
        <location evidence="1">Membrane</location>
    </subcellularLocation>
</comment>
<evidence type="ECO:0000256" key="6">
    <source>
        <dbReference type="ARBA" id="ARBA00023180"/>
    </source>
</evidence>
<keyword evidence="4 7" id="KW-1133">Transmembrane helix</keyword>
<dbReference type="PANTHER" id="PTHR11923">
    <property type="entry name" value="SCAVENGER RECEPTOR CLASS B TYPE-1 SR-B1"/>
    <property type="match status" value="1"/>
</dbReference>
<keyword evidence="3 7" id="KW-0812">Transmembrane</keyword>
<feature type="transmembrane region" description="Helical" evidence="7">
    <location>
        <begin position="232"/>
        <end position="254"/>
    </location>
</feature>
<sequence length="273" mass="31175">MHLDETSTADFFFSFMCRSFTKTFYERKTVESIPTIGFHAGYDEWDTTSDRNVGFRYKNVEKKDYFPEWPKCPPKGECHQSGSIDCSKADNFCHACCEGSKYNGTYILPPGMFPLVCYPGRLQPTPFAVVYSPPHFLFSPDEVRNTLVGMNPDSEKHEPMIYYHEPYSGATVKVVNRLQVNMPVIKSDDVPTSENMPNAMIPLFWQESSPDLAQFIYNEVWFGFVLIPRLMLVLQFIALGLGLGLIVILVFLQFRRRKVSSQKIVANGTSEPN</sequence>
<keyword evidence="5 7" id="KW-0472">Membrane</keyword>
<dbReference type="PANTHER" id="PTHR11923:SF55">
    <property type="entry name" value="SCAVENGER RECEPTOR (CD36 FAMILY) RELATED"/>
    <property type="match status" value="1"/>
</dbReference>
<evidence type="ECO:0000256" key="3">
    <source>
        <dbReference type="ARBA" id="ARBA00022692"/>
    </source>
</evidence>
<evidence type="ECO:0000256" key="4">
    <source>
        <dbReference type="ARBA" id="ARBA00022989"/>
    </source>
</evidence>
<proteinExistence type="inferred from homology"/>
<name>A0A8R1HYR8_CAEJA</name>
<dbReference type="AlphaFoldDB" id="A0A8R1HYR8"/>
<evidence type="ECO:0000313" key="9">
    <source>
        <dbReference type="Proteomes" id="UP000005237"/>
    </source>
</evidence>
<reference evidence="9" key="1">
    <citation type="submission" date="2010-08" db="EMBL/GenBank/DDBJ databases">
        <authorList>
            <consortium name="Caenorhabditis japonica Sequencing Consortium"/>
            <person name="Wilson R.K."/>
        </authorList>
    </citation>
    <scope>NUCLEOTIDE SEQUENCE [LARGE SCALE GENOMIC DNA]</scope>
    <source>
        <strain evidence="9">DF5081</strain>
    </source>
</reference>
<evidence type="ECO:0000256" key="2">
    <source>
        <dbReference type="ARBA" id="ARBA00010532"/>
    </source>
</evidence>
<evidence type="ECO:0000256" key="7">
    <source>
        <dbReference type="SAM" id="Phobius"/>
    </source>
</evidence>
<accession>A0A8R1HYR8</accession>
<dbReference type="Proteomes" id="UP000005237">
    <property type="component" value="Unassembled WGS sequence"/>
</dbReference>
<dbReference type="GO" id="GO:0005737">
    <property type="term" value="C:cytoplasm"/>
    <property type="evidence" value="ECO:0007669"/>
    <property type="project" value="TreeGrafter"/>
</dbReference>
<organism evidence="8 9">
    <name type="scientific">Caenorhabditis japonica</name>
    <dbReference type="NCBI Taxonomy" id="281687"/>
    <lineage>
        <taxon>Eukaryota</taxon>
        <taxon>Metazoa</taxon>
        <taxon>Ecdysozoa</taxon>
        <taxon>Nematoda</taxon>
        <taxon>Chromadorea</taxon>
        <taxon>Rhabditida</taxon>
        <taxon>Rhabditina</taxon>
        <taxon>Rhabditomorpha</taxon>
        <taxon>Rhabditoidea</taxon>
        <taxon>Rhabditidae</taxon>
        <taxon>Peloderinae</taxon>
        <taxon>Caenorhabditis</taxon>
    </lineage>
</organism>
<dbReference type="GO" id="GO:0005044">
    <property type="term" value="F:scavenger receptor activity"/>
    <property type="evidence" value="ECO:0007669"/>
    <property type="project" value="TreeGrafter"/>
</dbReference>
<dbReference type="GO" id="GO:0016020">
    <property type="term" value="C:membrane"/>
    <property type="evidence" value="ECO:0007669"/>
    <property type="project" value="UniProtKB-SubCell"/>
</dbReference>
<dbReference type="InterPro" id="IPR002159">
    <property type="entry name" value="CD36_fam"/>
</dbReference>
<keyword evidence="6" id="KW-0325">Glycoprotein</keyword>
<reference evidence="8" key="2">
    <citation type="submission" date="2022-06" db="UniProtKB">
        <authorList>
            <consortium name="EnsemblMetazoa"/>
        </authorList>
    </citation>
    <scope>IDENTIFICATION</scope>
    <source>
        <strain evidence="8">DF5081</strain>
    </source>
</reference>
<comment type="similarity">
    <text evidence="2">Belongs to the CD36 family.</text>
</comment>
<dbReference type="Pfam" id="PF01130">
    <property type="entry name" value="CD36"/>
    <property type="match status" value="1"/>
</dbReference>
<evidence type="ECO:0000256" key="1">
    <source>
        <dbReference type="ARBA" id="ARBA00004370"/>
    </source>
</evidence>